<name>A0A370WRS4_9GAMM</name>
<protein>
    <submittedName>
        <fullName evidence="1">Uncharacterized protein</fullName>
    </submittedName>
</protein>
<accession>A0A370WRS4</accession>
<organism evidence="1 2">
    <name type="scientific">Dyella monticola</name>
    <dbReference type="NCBI Taxonomy" id="1927958"/>
    <lineage>
        <taxon>Bacteria</taxon>
        <taxon>Pseudomonadati</taxon>
        <taxon>Pseudomonadota</taxon>
        <taxon>Gammaproteobacteria</taxon>
        <taxon>Lysobacterales</taxon>
        <taxon>Rhodanobacteraceae</taxon>
        <taxon>Dyella</taxon>
    </lineage>
</organism>
<dbReference type="RefSeq" id="WP_115497520.1">
    <property type="nucleotide sequence ID" value="NZ_QRBE01000022.1"/>
</dbReference>
<dbReference type="OrthoDB" id="8200265at2"/>
<reference evidence="1 2" key="1">
    <citation type="submission" date="2018-07" db="EMBL/GenBank/DDBJ databases">
        <title>Dyella monticola sp. nov. and Dyella psychrodurans sp. nov. isolated from monsoon evergreen broad-leaved forest soil of Dinghu Mountain, China.</title>
        <authorList>
            <person name="Gao Z."/>
            <person name="Qiu L."/>
        </authorList>
    </citation>
    <scope>NUCLEOTIDE SEQUENCE [LARGE SCALE GENOMIC DNA]</scope>
    <source>
        <strain evidence="1 2">4G-K06</strain>
    </source>
</reference>
<proteinExistence type="predicted"/>
<evidence type="ECO:0000313" key="2">
    <source>
        <dbReference type="Proteomes" id="UP000254258"/>
    </source>
</evidence>
<gene>
    <name evidence="1" type="ORF">DWU98_20810</name>
</gene>
<keyword evidence="2" id="KW-1185">Reference proteome</keyword>
<dbReference type="Proteomes" id="UP000254258">
    <property type="component" value="Unassembled WGS sequence"/>
</dbReference>
<dbReference type="AlphaFoldDB" id="A0A370WRS4"/>
<dbReference type="EMBL" id="QRBE01000022">
    <property type="protein sequence ID" value="RDS78813.1"/>
    <property type="molecule type" value="Genomic_DNA"/>
</dbReference>
<evidence type="ECO:0000313" key="1">
    <source>
        <dbReference type="EMBL" id="RDS78813.1"/>
    </source>
</evidence>
<comment type="caution">
    <text evidence="1">The sequence shown here is derived from an EMBL/GenBank/DDBJ whole genome shotgun (WGS) entry which is preliminary data.</text>
</comment>
<sequence length="257" mass="28524">MTQPIPFPAWERPYWQPSEEEIVLHFYVFGNFKPTRVPSAPYGSDGLPEGMEATSYHNSVLKDWEGYPLKGALGDMFKDDAPEAYAKAIAASQVMVIRGQLKDTPDTGYLRDTFGVLAGLLDIGGEAIVDAQILSLLGADDWRHRYLVRDGAPLRSHVLIMCDDDEQSGKQWVHTRGMRKFGRPDVSVRNVPTDKINHAGVLCENLIQMQALGAHFEDGQALEVEGMAHPLVAELGGHRGDPDFNNSYIAYVWPDEG</sequence>